<dbReference type="InterPro" id="IPR002575">
    <property type="entry name" value="Aminoglycoside_PTrfase"/>
</dbReference>
<dbReference type="Gene3D" id="3.30.200.20">
    <property type="entry name" value="Phosphorylase Kinase, domain 1"/>
    <property type="match status" value="1"/>
</dbReference>
<dbReference type="eggNOG" id="COG3173">
    <property type="taxonomic scope" value="Bacteria"/>
</dbReference>
<protein>
    <submittedName>
        <fullName evidence="2">Aminoglycoside phosphotransferase</fullName>
    </submittedName>
</protein>
<dbReference type="EMBL" id="BBIO01000005">
    <property type="protein sequence ID" value="GAK44801.1"/>
    <property type="molecule type" value="Genomic_DNA"/>
</dbReference>
<dbReference type="STRING" id="1333998.M2A_1300"/>
<comment type="caution">
    <text evidence="2">The sequence shown here is derived from an EMBL/GenBank/DDBJ whole genome shotgun (WGS) entry which is preliminary data.</text>
</comment>
<gene>
    <name evidence="2" type="ORF">M2A_1300</name>
</gene>
<sequence length="346" mass="39035">MEEIAEKFAAYLSHKMPQASAMAVEGISRIHGGASRETYRLTARWQEGGKEVSRPLILRRDPVASLIETERDLEFNAYRAFHPTGVPVPEPLFLETDEKWLERSFFVMEQIEGCQAASPFSPDPYGDLAPKIGPQFFTILGKIAAQDPDAIGLGESMEKPAPEECWKRELDYWEGEIDKDTLIAQPIAKGAIRWLRRNPPPPPKELRVVHGDYRTGNFLFNDAGEIKSILDWEMCHLGDPLEDLAWACDPLWAFENEEKPGGLLPRAEALKLWEEASGLTIDSKAFAWWEIFAMVKGLAIWISAGKEYQAGNNTDPVMALSSWYCTDVHNRLLSKRMQEIAEEDAA</sequence>
<dbReference type="PANTHER" id="PTHR21310:SF57">
    <property type="entry name" value="BLR2944 PROTEIN"/>
    <property type="match status" value="1"/>
</dbReference>
<evidence type="ECO:0000259" key="1">
    <source>
        <dbReference type="Pfam" id="PF01636"/>
    </source>
</evidence>
<evidence type="ECO:0000313" key="2">
    <source>
        <dbReference type="EMBL" id="GAK44801.1"/>
    </source>
</evidence>
<accession>A0A081B9T3</accession>
<dbReference type="Pfam" id="PF01636">
    <property type="entry name" value="APH"/>
    <property type="match status" value="1"/>
</dbReference>
<dbReference type="RefSeq" id="WP_052379255.1">
    <property type="nucleotide sequence ID" value="NZ_BBIO01000005.1"/>
</dbReference>
<name>A0A081B9T3_9HYPH</name>
<organism evidence="2 3">
    <name type="scientific">Tepidicaulis marinus</name>
    <dbReference type="NCBI Taxonomy" id="1333998"/>
    <lineage>
        <taxon>Bacteria</taxon>
        <taxon>Pseudomonadati</taxon>
        <taxon>Pseudomonadota</taxon>
        <taxon>Alphaproteobacteria</taxon>
        <taxon>Hyphomicrobiales</taxon>
        <taxon>Parvibaculaceae</taxon>
        <taxon>Tepidicaulis</taxon>
    </lineage>
</organism>
<proteinExistence type="predicted"/>
<keyword evidence="2" id="KW-0808">Transferase</keyword>
<dbReference type="PANTHER" id="PTHR21310">
    <property type="entry name" value="AMINOGLYCOSIDE PHOSPHOTRANSFERASE-RELATED-RELATED"/>
    <property type="match status" value="1"/>
</dbReference>
<dbReference type="CDD" id="cd05154">
    <property type="entry name" value="ACAD10_11_N-like"/>
    <property type="match status" value="1"/>
</dbReference>
<dbReference type="InterPro" id="IPR011009">
    <property type="entry name" value="Kinase-like_dom_sf"/>
</dbReference>
<keyword evidence="3" id="KW-1185">Reference proteome</keyword>
<feature type="domain" description="Aminoglycoside phosphotransferase" evidence="1">
    <location>
        <begin position="27"/>
        <end position="274"/>
    </location>
</feature>
<dbReference type="InterPro" id="IPR051678">
    <property type="entry name" value="AGP_Transferase"/>
</dbReference>
<dbReference type="GO" id="GO:0016740">
    <property type="term" value="F:transferase activity"/>
    <property type="evidence" value="ECO:0007669"/>
    <property type="project" value="UniProtKB-KW"/>
</dbReference>
<evidence type="ECO:0000313" key="3">
    <source>
        <dbReference type="Proteomes" id="UP000028702"/>
    </source>
</evidence>
<dbReference type="AlphaFoldDB" id="A0A081B9T3"/>
<dbReference type="SUPFAM" id="SSF56112">
    <property type="entry name" value="Protein kinase-like (PK-like)"/>
    <property type="match status" value="1"/>
</dbReference>
<dbReference type="InterPro" id="IPR041726">
    <property type="entry name" value="ACAD10_11_N"/>
</dbReference>
<reference evidence="2 3" key="1">
    <citation type="submission" date="2014-07" db="EMBL/GenBank/DDBJ databases">
        <title>Tepidicaulis marinum gen. nov., sp. nov., a novel marine bacterium denitrifying nitrate to nitrous oxide strictly under microaerobic conditions.</title>
        <authorList>
            <person name="Takeuchi M."/>
            <person name="Yamagishi T."/>
            <person name="Kamagata Y."/>
            <person name="Oshima K."/>
            <person name="Hattori M."/>
            <person name="Katayama T."/>
            <person name="Hanada S."/>
            <person name="Tamaki H."/>
            <person name="Marumo K."/>
            <person name="Maeda H."/>
            <person name="Nedachi M."/>
            <person name="Iwasaki W."/>
            <person name="Suwa Y."/>
            <person name="Sakata S."/>
        </authorList>
    </citation>
    <scope>NUCLEOTIDE SEQUENCE [LARGE SCALE GENOMIC DNA]</scope>
    <source>
        <strain evidence="2 3">MA2</strain>
    </source>
</reference>
<dbReference type="Proteomes" id="UP000028702">
    <property type="component" value="Unassembled WGS sequence"/>
</dbReference>
<dbReference type="Gene3D" id="3.90.1200.10">
    <property type="match status" value="1"/>
</dbReference>